<dbReference type="PANTHER" id="PTHR46663">
    <property type="entry name" value="DIGUANYLATE CYCLASE DGCT-RELATED"/>
    <property type="match status" value="1"/>
</dbReference>
<dbReference type="PROSITE" id="PS50113">
    <property type="entry name" value="PAC"/>
    <property type="match status" value="1"/>
</dbReference>
<dbReference type="EMBL" id="MJUW02000122">
    <property type="protein sequence ID" value="OQD44617.1"/>
    <property type="molecule type" value="Genomic_DNA"/>
</dbReference>
<dbReference type="InterPro" id="IPR029787">
    <property type="entry name" value="Nucleotide_cyclase"/>
</dbReference>
<dbReference type="CDD" id="cd01949">
    <property type="entry name" value="GGDEF"/>
    <property type="match status" value="1"/>
</dbReference>
<evidence type="ECO:0000313" key="4">
    <source>
        <dbReference type="Proteomes" id="UP000242219"/>
    </source>
</evidence>
<dbReference type="AlphaFoldDB" id="A0A1V6LWV5"/>
<evidence type="ECO:0000313" key="3">
    <source>
        <dbReference type="EMBL" id="OQD44617.1"/>
    </source>
</evidence>
<dbReference type="PANTHER" id="PTHR46663:SF3">
    <property type="entry name" value="SLL0267 PROTEIN"/>
    <property type="match status" value="1"/>
</dbReference>
<dbReference type="InterPro" id="IPR029016">
    <property type="entry name" value="GAF-like_dom_sf"/>
</dbReference>
<dbReference type="Gene3D" id="3.30.450.20">
    <property type="entry name" value="PAS domain"/>
    <property type="match status" value="1"/>
</dbReference>
<dbReference type="Proteomes" id="UP000242219">
    <property type="component" value="Unassembled WGS sequence"/>
</dbReference>
<dbReference type="Gene3D" id="3.30.450.40">
    <property type="match status" value="2"/>
</dbReference>
<dbReference type="Pfam" id="PF00990">
    <property type="entry name" value="GGDEF"/>
    <property type="match status" value="1"/>
</dbReference>
<dbReference type="InterPro" id="IPR000160">
    <property type="entry name" value="GGDEF_dom"/>
</dbReference>
<dbReference type="NCBIfam" id="TIGR00254">
    <property type="entry name" value="GGDEF"/>
    <property type="match status" value="1"/>
</dbReference>
<keyword evidence="4" id="KW-1185">Reference proteome</keyword>
<dbReference type="SUPFAM" id="SSF55785">
    <property type="entry name" value="PYP-like sensor domain (PAS domain)"/>
    <property type="match status" value="1"/>
</dbReference>
<dbReference type="InterPro" id="IPR003018">
    <property type="entry name" value="GAF"/>
</dbReference>
<name>A0A1V6LWV5_9BACT</name>
<dbReference type="InterPro" id="IPR052163">
    <property type="entry name" value="DGC-Regulatory_Protein"/>
</dbReference>
<dbReference type="Gene3D" id="3.30.70.270">
    <property type="match status" value="1"/>
</dbReference>
<evidence type="ECO:0000259" key="2">
    <source>
        <dbReference type="PROSITE" id="PS50887"/>
    </source>
</evidence>
<dbReference type="GO" id="GO:0003824">
    <property type="term" value="F:catalytic activity"/>
    <property type="evidence" value="ECO:0007669"/>
    <property type="project" value="UniProtKB-ARBA"/>
</dbReference>
<dbReference type="SUPFAM" id="SSF55073">
    <property type="entry name" value="Nucleotide cyclase"/>
    <property type="match status" value="1"/>
</dbReference>
<evidence type="ECO:0008006" key="5">
    <source>
        <dbReference type="Google" id="ProtNLM"/>
    </source>
</evidence>
<reference evidence="3 4" key="1">
    <citation type="journal article" date="2016" name="Genome Announc.">
        <title>Draft Genome Sequence of the Anaerobic Ammonium-Oxidizing Bacterium 'Candidatus Brocadia sp. 40'.</title>
        <authorList>
            <person name="Ali M."/>
            <person name="Haroon M.F."/>
            <person name="Narita Y."/>
            <person name="Zhang L."/>
            <person name="Rangel Shaw D."/>
            <person name="Okabe S."/>
            <person name="Saikaly P.E."/>
        </authorList>
    </citation>
    <scope>NUCLEOTIDE SEQUENCE [LARGE SCALE GENOMIC DNA]</scope>
    <source>
        <strain evidence="3 4">40</strain>
    </source>
</reference>
<dbReference type="Pfam" id="PF13185">
    <property type="entry name" value="GAF_2"/>
    <property type="match status" value="1"/>
</dbReference>
<comment type="caution">
    <text evidence="3">The sequence shown here is derived from an EMBL/GenBank/DDBJ whole genome shotgun (WGS) entry which is preliminary data.</text>
</comment>
<protein>
    <recommendedName>
        <fullName evidence="5">GGDEF domain-containing protein</fullName>
    </recommendedName>
</protein>
<dbReference type="SMART" id="SM00065">
    <property type="entry name" value="GAF"/>
    <property type="match status" value="2"/>
</dbReference>
<dbReference type="InterPro" id="IPR035965">
    <property type="entry name" value="PAS-like_dom_sf"/>
</dbReference>
<feature type="domain" description="PAC" evidence="1">
    <location>
        <begin position="116"/>
        <end position="168"/>
    </location>
</feature>
<dbReference type="SUPFAM" id="SSF55781">
    <property type="entry name" value="GAF domain-like"/>
    <property type="match status" value="2"/>
</dbReference>
<dbReference type="FunFam" id="3.30.70.270:FF:000001">
    <property type="entry name" value="Diguanylate cyclase domain protein"/>
    <property type="match status" value="1"/>
</dbReference>
<dbReference type="SMART" id="SM00267">
    <property type="entry name" value="GGDEF"/>
    <property type="match status" value="1"/>
</dbReference>
<dbReference type="RefSeq" id="WP_070068238.1">
    <property type="nucleotide sequence ID" value="NZ_MJUW02000122.1"/>
</dbReference>
<dbReference type="InterPro" id="IPR000700">
    <property type="entry name" value="PAS-assoc_C"/>
</dbReference>
<proteinExistence type="predicted"/>
<dbReference type="PROSITE" id="PS50887">
    <property type="entry name" value="GGDEF"/>
    <property type="match status" value="1"/>
</dbReference>
<sequence>MRNRNKTKNDRQVENEVRFVTVNENELKKNGDIITGVCLSQSILEQTMECVVACDMNGRIICASKAAHALCGNDPVSKIFETAFPVQIKNGDEGYKDFHIKDILHNKVIQGAEVSLAYSFGIRSDDVKVFHLLMNASLLRNPEMAVVGVLIILSDVTEQKRMKRRRDILYTINRALTEADTFKEATPKILQALCESLEWDVGALWTVEEEADMLRCSEIWHRPSVEIPEFKALTRQIALSFGAGLPGSVYTAKTPLWITNVVSDSNFPRAAVAAKEGLHGAFGFPVMAGKNILGVIEFFSHEIQPADDDLLKLMTSVGDQIGQFIKRKRSEEALMHRIDFEKTIANISSRFVAFSDFNDAVFKSLADVGKLSAAGRAYLFQFRDNDAFMDNTNEWHAEGVVPEIQHLQNLPTSMFPWLMGNLRTGNVIHIADVSQMPAEAAAEKLEFEKRGIKAILILPVNAAKELVGFVGFDSIAAIKPWHEEDITQLQITAEIIGNAIARKHSESLITYMAYHDTLTNLPNRNLFRDRLKVALIQAKRHKTMVAIMILDLDHFKTINDALGHHIGDLLLKGVAERLVQCVRKGDTVARTGGDEFTIILPDLVHALNTIIVASKIIDALNQPFRFEGHEIHATISIGISLYPLDAENPEDLVKKADIAMYLAKARGKNTYRFYKTDMNKMKI</sequence>
<feature type="domain" description="GGDEF" evidence="2">
    <location>
        <begin position="543"/>
        <end position="676"/>
    </location>
</feature>
<organism evidence="3 4">
    <name type="scientific">Candidatus Brocadia sapporoensis</name>
    <dbReference type="NCBI Taxonomy" id="392547"/>
    <lineage>
        <taxon>Bacteria</taxon>
        <taxon>Pseudomonadati</taxon>
        <taxon>Planctomycetota</taxon>
        <taxon>Candidatus Brocadiia</taxon>
        <taxon>Candidatus Brocadiales</taxon>
        <taxon>Candidatus Brocadiaceae</taxon>
        <taxon>Candidatus Brocadia</taxon>
    </lineage>
</organism>
<evidence type="ECO:0000259" key="1">
    <source>
        <dbReference type="PROSITE" id="PS50113"/>
    </source>
</evidence>
<dbReference type="InterPro" id="IPR043128">
    <property type="entry name" value="Rev_trsase/Diguanyl_cyclase"/>
</dbReference>
<dbReference type="Pfam" id="PF01590">
    <property type="entry name" value="GAF"/>
    <property type="match status" value="1"/>
</dbReference>
<accession>A0A1V6LWV5</accession>
<gene>
    <name evidence="3" type="ORF">BIY37_12970</name>
</gene>